<keyword evidence="3" id="KW-0934">Plastid</keyword>
<reference evidence="7" key="1">
    <citation type="submission" date="2018-02" db="EMBL/GenBank/DDBJ databases">
        <authorList>
            <person name="Cohen D.B."/>
            <person name="Kent A.D."/>
        </authorList>
    </citation>
    <scope>NUCLEOTIDE SEQUENCE</scope>
</reference>
<comment type="similarity">
    <text evidence="2">Belongs to the PAP/fibrillin family.</text>
</comment>
<keyword evidence="5" id="KW-0812">Transmembrane</keyword>
<organism evidence="7">
    <name type="scientific">Fagus sylvatica</name>
    <name type="common">Beechnut</name>
    <dbReference type="NCBI Taxonomy" id="28930"/>
    <lineage>
        <taxon>Eukaryota</taxon>
        <taxon>Viridiplantae</taxon>
        <taxon>Streptophyta</taxon>
        <taxon>Embryophyta</taxon>
        <taxon>Tracheophyta</taxon>
        <taxon>Spermatophyta</taxon>
        <taxon>Magnoliopsida</taxon>
        <taxon>eudicotyledons</taxon>
        <taxon>Gunneridae</taxon>
        <taxon>Pentapetalae</taxon>
        <taxon>rosids</taxon>
        <taxon>fabids</taxon>
        <taxon>Fagales</taxon>
        <taxon>Fagaceae</taxon>
        <taxon>Fagus</taxon>
    </lineage>
</organism>
<evidence type="ECO:0000256" key="5">
    <source>
        <dbReference type="SAM" id="Phobius"/>
    </source>
</evidence>
<protein>
    <recommendedName>
        <fullName evidence="6">Plastid lipid-associated protein/fibrillin conserved domain-containing protein</fullName>
    </recommendedName>
</protein>
<evidence type="ECO:0000256" key="3">
    <source>
        <dbReference type="ARBA" id="ARBA00022640"/>
    </source>
</evidence>
<feature type="transmembrane region" description="Helical" evidence="5">
    <location>
        <begin position="74"/>
        <end position="100"/>
    </location>
</feature>
<gene>
    <name evidence="7" type="ORF">FSB_LOCUS52143</name>
</gene>
<keyword evidence="5" id="KW-0472">Membrane</keyword>
<dbReference type="Pfam" id="PF04755">
    <property type="entry name" value="PAP_fibrillin"/>
    <property type="match status" value="1"/>
</dbReference>
<evidence type="ECO:0000313" key="7">
    <source>
        <dbReference type="EMBL" id="SPD24261.1"/>
    </source>
</evidence>
<feature type="domain" description="Plastid lipid-associated protein/fibrillin conserved" evidence="6">
    <location>
        <begin position="218"/>
        <end position="286"/>
    </location>
</feature>
<keyword evidence="4" id="KW-0809">Transit peptide</keyword>
<proteinExistence type="inferred from homology"/>
<evidence type="ECO:0000256" key="2">
    <source>
        <dbReference type="ARBA" id="ARBA00005845"/>
    </source>
</evidence>
<accession>A0A2N9IK01</accession>
<evidence type="ECO:0000256" key="4">
    <source>
        <dbReference type="ARBA" id="ARBA00022946"/>
    </source>
</evidence>
<keyword evidence="5" id="KW-1133">Transmembrane helix</keyword>
<dbReference type="AlphaFoldDB" id="A0A2N9IK01"/>
<evidence type="ECO:0000259" key="6">
    <source>
        <dbReference type="Pfam" id="PF04755"/>
    </source>
</evidence>
<dbReference type="InterPro" id="IPR006843">
    <property type="entry name" value="PAP/fibrillin_dom"/>
</dbReference>
<evidence type="ECO:0000256" key="1">
    <source>
        <dbReference type="ARBA" id="ARBA00004474"/>
    </source>
</evidence>
<dbReference type="GO" id="GO:0009536">
    <property type="term" value="C:plastid"/>
    <property type="evidence" value="ECO:0007669"/>
    <property type="project" value="UniProtKB-SubCell"/>
</dbReference>
<sequence>MAVGPREREHELESLVKDEARRHGKLGEARRSWGRSNLCKEATRHGEAWRGVGGPVREGTRAQDSSLYRNGFMIFWWVVGFGLILVGGLALGCGVTCGGLRGGYKLNRLQAGLKCGLKDGLTLSSKEGVNQRFVDNLNGDSDVLFSLPSLSRDQPGSLVIVAMNHNPPIGVEEVIENWQADTNILEYNLCRLYQLKLLARYEFGFCASIASEFVIENKKHDLLRAIQDTKRGLVTTADQRSSIEEALVSVEGYNIGLPIDLVKLDGTWRLQYTSAPDVLILLEAAARLPFFQEQEGATLFVSAKFDIVSVRNIYLRFEEITVQNIYISEELQALIAPAILPRSFLSLQILQFIRTFKAQIPVRDPGRQSVGGLYYLSYLDDNMLLGRAVGGGGVFVFTRAQPLE</sequence>
<dbReference type="InterPro" id="IPR039633">
    <property type="entry name" value="PAP"/>
</dbReference>
<dbReference type="EMBL" id="OIVN01005857">
    <property type="protein sequence ID" value="SPD24261.1"/>
    <property type="molecule type" value="Genomic_DNA"/>
</dbReference>
<name>A0A2N9IK01_FAGSY</name>
<dbReference type="PANTHER" id="PTHR31906">
    <property type="entry name" value="PLASTID-LIPID-ASSOCIATED PROTEIN 4, CHLOROPLASTIC-RELATED"/>
    <property type="match status" value="1"/>
</dbReference>
<comment type="subcellular location">
    <subcellularLocation>
        <location evidence="1">Plastid</location>
    </subcellularLocation>
</comment>